<feature type="domain" description="HTH cro/C1-type" evidence="2">
    <location>
        <begin position="8"/>
        <end position="62"/>
    </location>
</feature>
<name>A0ABY8S5G3_9GAMM</name>
<dbReference type="PANTHER" id="PTHR46558:SF11">
    <property type="entry name" value="HTH-TYPE TRANSCRIPTIONAL REGULATOR XRE"/>
    <property type="match status" value="1"/>
</dbReference>
<evidence type="ECO:0000313" key="4">
    <source>
        <dbReference type="EMBL" id="WHP06947.1"/>
    </source>
</evidence>
<dbReference type="InterPro" id="IPR010982">
    <property type="entry name" value="Lambda_DNA-bd_dom_sf"/>
</dbReference>
<dbReference type="RefSeq" id="WP_283268494.1">
    <property type="nucleotide sequence ID" value="NZ_CP125669.1"/>
</dbReference>
<proteinExistence type="predicted"/>
<protein>
    <submittedName>
        <fullName evidence="4">Helix-turn-helix domain-containing protein</fullName>
    </submittedName>
</protein>
<accession>A0ABY8S5G3</accession>
<keyword evidence="5" id="KW-1185">Reference proteome</keyword>
<dbReference type="CDD" id="cd00093">
    <property type="entry name" value="HTH_XRE"/>
    <property type="match status" value="1"/>
</dbReference>
<sequence>METIGSRIHTLRTQKKLSQKVLGEFLGVSGVTVLKWEKDENVPKHESLVALAVKLDTTIDYILYGTTEQKGNKLDQLIQKLQLLSKQGELTDERIGLIDGIVNSWKPLPSSEITAQKTG</sequence>
<keyword evidence="1" id="KW-0238">DNA-binding</keyword>
<evidence type="ECO:0000313" key="5">
    <source>
        <dbReference type="Proteomes" id="UP001229836"/>
    </source>
</evidence>
<evidence type="ECO:0000313" key="3">
    <source>
        <dbReference type="EMBL" id="WHP06869.1"/>
    </source>
</evidence>
<organism evidence="4 5">
    <name type="scientific">Acinetobacter corruptisaponis</name>
    <dbReference type="NCBI Taxonomy" id="3045147"/>
    <lineage>
        <taxon>Bacteria</taxon>
        <taxon>Pseudomonadati</taxon>
        <taxon>Pseudomonadota</taxon>
        <taxon>Gammaproteobacteria</taxon>
        <taxon>Moraxellales</taxon>
        <taxon>Moraxellaceae</taxon>
        <taxon>Acinetobacter</taxon>
    </lineage>
</organism>
<dbReference type="Pfam" id="PF01381">
    <property type="entry name" value="HTH_3"/>
    <property type="match status" value="1"/>
</dbReference>
<dbReference type="InterPro" id="IPR001387">
    <property type="entry name" value="Cro/C1-type_HTH"/>
</dbReference>
<dbReference type="PANTHER" id="PTHR46558">
    <property type="entry name" value="TRACRIPTIONAL REGULATORY PROTEIN-RELATED-RELATED"/>
    <property type="match status" value="1"/>
</dbReference>
<evidence type="ECO:0000256" key="1">
    <source>
        <dbReference type="ARBA" id="ARBA00023125"/>
    </source>
</evidence>
<dbReference type="SUPFAM" id="SSF47413">
    <property type="entry name" value="lambda repressor-like DNA-binding domains"/>
    <property type="match status" value="1"/>
</dbReference>
<dbReference type="Gene3D" id="1.10.260.40">
    <property type="entry name" value="lambda repressor-like DNA-binding domains"/>
    <property type="match status" value="1"/>
</dbReference>
<gene>
    <name evidence="3" type="ORF">QLH32_05205</name>
    <name evidence="4" type="ORF">QLH32_05635</name>
</gene>
<dbReference type="EMBL" id="CP125669">
    <property type="protein sequence ID" value="WHP06947.1"/>
    <property type="molecule type" value="Genomic_DNA"/>
</dbReference>
<reference evidence="4 5" key="1">
    <citation type="submission" date="2023-05" db="EMBL/GenBank/DDBJ databases">
        <title>The complete genome of Acinetobacter sp. nov KCTC 92772.</title>
        <authorList>
            <person name="Zhou G."/>
        </authorList>
    </citation>
    <scope>NUCLEOTIDE SEQUENCE [LARGE SCALE GENOMIC DNA]</scope>
    <source>
        <strain evidence="4 5">KCTC 92772</strain>
    </source>
</reference>
<dbReference type="SMART" id="SM00530">
    <property type="entry name" value="HTH_XRE"/>
    <property type="match status" value="1"/>
</dbReference>
<dbReference type="PROSITE" id="PS50943">
    <property type="entry name" value="HTH_CROC1"/>
    <property type="match status" value="1"/>
</dbReference>
<evidence type="ECO:0000259" key="2">
    <source>
        <dbReference type="PROSITE" id="PS50943"/>
    </source>
</evidence>
<dbReference type="Proteomes" id="UP001229836">
    <property type="component" value="Chromosome"/>
</dbReference>
<dbReference type="EMBL" id="CP125669">
    <property type="protein sequence ID" value="WHP06869.1"/>
    <property type="molecule type" value="Genomic_DNA"/>
</dbReference>